<dbReference type="SUPFAM" id="SSF52402">
    <property type="entry name" value="Adenine nucleotide alpha hydrolases-like"/>
    <property type="match status" value="1"/>
</dbReference>
<comment type="caution">
    <text evidence="1">The sequence shown here is derived from an EMBL/GenBank/DDBJ whole genome shotgun (WGS) entry which is preliminary data.</text>
</comment>
<organism evidence="1 2">
    <name type="scientific">Pseudonocardia adelaidensis</name>
    <dbReference type="NCBI Taxonomy" id="648754"/>
    <lineage>
        <taxon>Bacteria</taxon>
        <taxon>Bacillati</taxon>
        <taxon>Actinomycetota</taxon>
        <taxon>Actinomycetes</taxon>
        <taxon>Pseudonocardiales</taxon>
        <taxon>Pseudonocardiaceae</taxon>
        <taxon>Pseudonocardia</taxon>
    </lineage>
</organism>
<protein>
    <submittedName>
        <fullName evidence="1">Uncharacterized protein</fullName>
    </submittedName>
</protein>
<gene>
    <name evidence="1" type="ORF">GCM10023320_07620</name>
</gene>
<reference evidence="2" key="1">
    <citation type="journal article" date="2019" name="Int. J. Syst. Evol. Microbiol.">
        <title>The Global Catalogue of Microorganisms (GCM) 10K type strain sequencing project: providing services to taxonomists for standard genome sequencing and annotation.</title>
        <authorList>
            <consortium name="The Broad Institute Genomics Platform"/>
            <consortium name="The Broad Institute Genome Sequencing Center for Infectious Disease"/>
            <person name="Wu L."/>
            <person name="Ma J."/>
        </authorList>
    </citation>
    <scope>NUCLEOTIDE SEQUENCE [LARGE SCALE GENOMIC DNA]</scope>
    <source>
        <strain evidence="2">JCM 18302</strain>
    </source>
</reference>
<dbReference type="InterPro" id="IPR014729">
    <property type="entry name" value="Rossmann-like_a/b/a_fold"/>
</dbReference>
<accession>A0ABP9NGK9</accession>
<keyword evidence="2" id="KW-1185">Reference proteome</keyword>
<dbReference type="EMBL" id="BAABJO010000003">
    <property type="protein sequence ID" value="GAA5112854.1"/>
    <property type="molecule type" value="Genomic_DNA"/>
</dbReference>
<evidence type="ECO:0000313" key="2">
    <source>
        <dbReference type="Proteomes" id="UP001500804"/>
    </source>
</evidence>
<dbReference type="Gene3D" id="3.40.50.620">
    <property type="entry name" value="HUPs"/>
    <property type="match status" value="1"/>
</dbReference>
<proteinExistence type="predicted"/>
<name>A0ABP9NGK9_9PSEU</name>
<dbReference type="RefSeq" id="WP_345603316.1">
    <property type="nucleotide sequence ID" value="NZ_BAABJO010000003.1"/>
</dbReference>
<evidence type="ECO:0000313" key="1">
    <source>
        <dbReference type="EMBL" id="GAA5112854.1"/>
    </source>
</evidence>
<sequence>MVYVEVGAWSGRARPRGAVVVGYNGRTHSRVALRWGAEEAVRLDAPRLVLYAANYLGMTVAPGPGLLQRMVLGSVSHAVIHGAGCVVTLAGQGHE</sequence>
<dbReference type="Proteomes" id="UP001500804">
    <property type="component" value="Unassembled WGS sequence"/>
</dbReference>